<dbReference type="Gene3D" id="3.10.180.10">
    <property type="entry name" value="2,3-Dihydroxybiphenyl 1,2-Dioxygenase, domain 1"/>
    <property type="match status" value="1"/>
</dbReference>
<dbReference type="PROSITE" id="PS51819">
    <property type="entry name" value="VOC"/>
    <property type="match status" value="1"/>
</dbReference>
<dbReference type="Pfam" id="PF00903">
    <property type="entry name" value="Glyoxalase"/>
    <property type="match status" value="1"/>
</dbReference>
<dbReference type="InterPro" id="IPR004360">
    <property type="entry name" value="Glyas_Fos-R_dOase_dom"/>
</dbReference>
<evidence type="ECO:0000259" key="1">
    <source>
        <dbReference type="PROSITE" id="PS51819"/>
    </source>
</evidence>
<dbReference type="PANTHER" id="PTHR21366">
    <property type="entry name" value="GLYOXALASE FAMILY PROTEIN"/>
    <property type="match status" value="1"/>
</dbReference>
<protein>
    <submittedName>
        <fullName evidence="2">Catechol 2,3-dioxygenase</fullName>
    </submittedName>
</protein>
<accession>A0A1H4KC71</accession>
<evidence type="ECO:0000313" key="3">
    <source>
        <dbReference type="Proteomes" id="UP000182409"/>
    </source>
</evidence>
<sequence>MIDRIDHLVLTVADIPATVSFYKRALEFEAVEKDGRWSLKFGQQKINLHQVGHTFDPKAARPTPGSSDLCFIAAVPLEVVQQRFAIAGIEVVEGPVSRNGALGPMKSIYFRDPDGNLVEVAQYA</sequence>
<dbReference type="PANTHER" id="PTHR21366:SF14">
    <property type="entry name" value="GLYOXALASE DOMAIN-CONTAINING PROTEIN 5"/>
    <property type="match status" value="1"/>
</dbReference>
<dbReference type="GO" id="GO:0051213">
    <property type="term" value="F:dioxygenase activity"/>
    <property type="evidence" value="ECO:0007669"/>
    <property type="project" value="UniProtKB-KW"/>
</dbReference>
<gene>
    <name evidence="2" type="ORF">SAMN05443244_1121</name>
</gene>
<dbReference type="CDD" id="cd07253">
    <property type="entry name" value="GLOD5"/>
    <property type="match status" value="1"/>
</dbReference>
<dbReference type="EMBL" id="FNSD01000001">
    <property type="protein sequence ID" value="SEB56027.1"/>
    <property type="molecule type" value="Genomic_DNA"/>
</dbReference>
<dbReference type="AlphaFoldDB" id="A0A1H4KC71"/>
<proteinExistence type="predicted"/>
<dbReference type="InterPro" id="IPR037523">
    <property type="entry name" value="VOC_core"/>
</dbReference>
<dbReference type="OrthoDB" id="9800322at2"/>
<dbReference type="SUPFAM" id="SSF54593">
    <property type="entry name" value="Glyoxalase/Bleomycin resistance protein/Dihydroxybiphenyl dioxygenase"/>
    <property type="match status" value="1"/>
</dbReference>
<keyword evidence="2" id="KW-0560">Oxidoreductase</keyword>
<dbReference type="InterPro" id="IPR029068">
    <property type="entry name" value="Glyas_Bleomycin-R_OHBP_Dase"/>
</dbReference>
<reference evidence="2 3" key="1">
    <citation type="submission" date="2016-10" db="EMBL/GenBank/DDBJ databases">
        <authorList>
            <person name="de Groot N.N."/>
        </authorList>
    </citation>
    <scope>NUCLEOTIDE SEQUENCE [LARGE SCALE GENOMIC DNA]</scope>
    <source>
        <strain evidence="2 3">AB35.6</strain>
    </source>
</reference>
<feature type="domain" description="VOC" evidence="1">
    <location>
        <begin position="4"/>
        <end position="123"/>
    </location>
</feature>
<keyword evidence="2" id="KW-0223">Dioxygenase</keyword>
<dbReference type="Proteomes" id="UP000182409">
    <property type="component" value="Unassembled WGS sequence"/>
</dbReference>
<name>A0A1H4KC71_9BACT</name>
<dbReference type="InterPro" id="IPR050383">
    <property type="entry name" value="GlyoxalaseI/FosfomycinResist"/>
</dbReference>
<organism evidence="2 3">
    <name type="scientific">Terriglobus roseus</name>
    <dbReference type="NCBI Taxonomy" id="392734"/>
    <lineage>
        <taxon>Bacteria</taxon>
        <taxon>Pseudomonadati</taxon>
        <taxon>Acidobacteriota</taxon>
        <taxon>Terriglobia</taxon>
        <taxon>Terriglobales</taxon>
        <taxon>Acidobacteriaceae</taxon>
        <taxon>Terriglobus</taxon>
    </lineage>
</organism>
<evidence type="ECO:0000313" key="2">
    <source>
        <dbReference type="EMBL" id="SEB56027.1"/>
    </source>
</evidence>
<dbReference type="RefSeq" id="WP_074652717.1">
    <property type="nucleotide sequence ID" value="NZ_FNSD01000001.1"/>
</dbReference>